<feature type="transmembrane region" description="Helical" evidence="1">
    <location>
        <begin position="260"/>
        <end position="282"/>
    </location>
</feature>
<evidence type="ECO:0000256" key="1">
    <source>
        <dbReference type="SAM" id="Phobius"/>
    </source>
</evidence>
<gene>
    <name evidence="2" type="ORF">CSTERTH_06310</name>
</gene>
<proteinExistence type="predicted"/>
<reference evidence="2 3" key="1">
    <citation type="submission" date="2016-02" db="EMBL/GenBank/DDBJ databases">
        <title>Comparison of Clostridium stercorarium subspecies using comparative genomics and transcriptomics.</title>
        <authorList>
            <person name="Schellenberg J."/>
            <person name="Thallinger G."/>
            <person name="Levin D.B."/>
            <person name="Zhang X."/>
            <person name="Alvare G."/>
            <person name="Fristensky B."/>
            <person name="Sparling R."/>
        </authorList>
    </citation>
    <scope>NUCLEOTIDE SEQUENCE [LARGE SCALE GENOMIC DNA]</scope>
    <source>
        <strain evidence="2 3">DSM 2910</strain>
    </source>
</reference>
<dbReference type="AlphaFoldDB" id="A0A1B1YD24"/>
<name>A0A1B1YD24_THEST</name>
<feature type="transmembrane region" description="Helical" evidence="1">
    <location>
        <begin position="118"/>
        <end position="140"/>
    </location>
</feature>
<dbReference type="EMBL" id="CP014672">
    <property type="protein sequence ID" value="ANW98669.1"/>
    <property type="molecule type" value="Genomic_DNA"/>
</dbReference>
<feature type="transmembrane region" description="Helical" evidence="1">
    <location>
        <begin position="79"/>
        <end position="98"/>
    </location>
</feature>
<dbReference type="Pfam" id="PF07556">
    <property type="entry name" value="DUF1538"/>
    <property type="match status" value="2"/>
</dbReference>
<feature type="transmembrane region" description="Helical" evidence="1">
    <location>
        <begin position="12"/>
        <end position="29"/>
    </location>
</feature>
<evidence type="ECO:0008006" key="4">
    <source>
        <dbReference type="Google" id="ProtNLM"/>
    </source>
</evidence>
<accession>A0A1B1YD24</accession>
<evidence type="ECO:0000313" key="2">
    <source>
        <dbReference type="EMBL" id="ANW98669.1"/>
    </source>
</evidence>
<dbReference type="Proteomes" id="UP000092971">
    <property type="component" value="Chromosome"/>
</dbReference>
<feature type="transmembrane region" description="Helical" evidence="1">
    <location>
        <begin position="399"/>
        <end position="417"/>
    </location>
</feature>
<feature type="transmembrane region" description="Helical" evidence="1">
    <location>
        <begin position="461"/>
        <end position="483"/>
    </location>
</feature>
<dbReference type="RefSeq" id="WP_015359008.1">
    <property type="nucleotide sequence ID" value="NZ_CP014672.1"/>
</dbReference>
<protein>
    <recommendedName>
        <fullName evidence="4">DUF1538 domain-containing protein</fullName>
    </recommendedName>
</protein>
<feature type="transmembrane region" description="Helical" evidence="1">
    <location>
        <begin position="178"/>
        <end position="197"/>
    </location>
</feature>
<dbReference type="OrthoDB" id="9805989at2"/>
<feature type="transmembrane region" description="Helical" evidence="1">
    <location>
        <begin position="35"/>
        <end position="58"/>
    </location>
</feature>
<feature type="transmembrane region" description="Helical" evidence="1">
    <location>
        <begin position="294"/>
        <end position="315"/>
    </location>
</feature>
<keyword evidence="1" id="KW-1133">Transmembrane helix</keyword>
<sequence length="505" mass="53653">MSELTGKLKEVLASVLPITTIVLILHFTICPLEPNMLYAFLIGSALVIVGLTVFLFGISQGIEPIGHGVGNAVTKSNNLAVIIFVMLILGFFISYAEPDVHILAKQVDSVTSGQFDNILMVVVVSVGIGVMMTLGLLRILSNIRLKYVFAGAYGLIFIIALFSTSDFLAIAFDASGATTGAITVPFMLAMAAGFSAMKKDSKMSEADSFGLVGISSTGAILGVLITSLFIKGGKLNGILPATDLTNATLWEIYRSKFLTIVWDSFITLLPIIVTYIIFQIFFFKHKKSKVIDIVRGLVLTYIGLVIFLLGVNGGFMEVGAQLGMQLASMESRGPVLIVALLLGLTTVLSEPAVHVLTSDVEEITGGSVRRILVLIFLSVAVGLSIFMSALRILIPDIQLWMYLLPGFGLSVLLAFFVPDLFVGMAFDAGGVASGPMTATFSLAFVQGIAAQIPTADVVADGFGMIAIVAMMPIIAIELLGALYQAKSKKASKLSVSKKRSIGGNK</sequence>
<feature type="transmembrane region" description="Helical" evidence="1">
    <location>
        <begin position="429"/>
        <end position="449"/>
    </location>
</feature>
<feature type="transmembrane region" description="Helical" evidence="1">
    <location>
        <begin position="147"/>
        <end position="172"/>
    </location>
</feature>
<feature type="transmembrane region" description="Helical" evidence="1">
    <location>
        <begin position="368"/>
        <end position="393"/>
    </location>
</feature>
<feature type="transmembrane region" description="Helical" evidence="1">
    <location>
        <begin position="209"/>
        <end position="230"/>
    </location>
</feature>
<dbReference type="InterPro" id="IPR011435">
    <property type="entry name" value="UmpAB"/>
</dbReference>
<evidence type="ECO:0000313" key="3">
    <source>
        <dbReference type="Proteomes" id="UP000092971"/>
    </source>
</evidence>
<keyword evidence="1" id="KW-0812">Transmembrane</keyword>
<keyword evidence="1" id="KW-0472">Membrane</keyword>
<feature type="transmembrane region" description="Helical" evidence="1">
    <location>
        <begin position="335"/>
        <end position="356"/>
    </location>
</feature>
<organism evidence="2 3">
    <name type="scientific">Thermoclostridium stercorarium subsp. thermolacticum DSM 2910</name>
    <dbReference type="NCBI Taxonomy" id="1121336"/>
    <lineage>
        <taxon>Bacteria</taxon>
        <taxon>Bacillati</taxon>
        <taxon>Bacillota</taxon>
        <taxon>Clostridia</taxon>
        <taxon>Eubacteriales</taxon>
        <taxon>Oscillospiraceae</taxon>
        <taxon>Thermoclostridium</taxon>
    </lineage>
</organism>